<sequence>MVKPFRLVDVPEGKGGVWEVSRFSPDDSGCMIHNIREPARTIGHGPYTRLTKHDSVVMSDTPAELRDLFPLFGHLEGRMLFNGLGLGVALQGALDKQEVQHVTVIEISSDVISLVAGHYKERYGDRLTVIHADALIWKPPKGTRYNAVWHDIWPDICGDYWPEMVTLSRRYGKRCDWQSSWCRYQTRRAAHCG</sequence>
<dbReference type="Gene3D" id="3.40.50.150">
    <property type="entry name" value="Vaccinia Virus protein VP39"/>
    <property type="match status" value="1"/>
</dbReference>
<organism evidence="1">
    <name type="scientific">marine sediment metagenome</name>
    <dbReference type="NCBI Taxonomy" id="412755"/>
    <lineage>
        <taxon>unclassified sequences</taxon>
        <taxon>metagenomes</taxon>
        <taxon>ecological metagenomes</taxon>
    </lineage>
</organism>
<dbReference type="InterPro" id="IPR029063">
    <property type="entry name" value="SAM-dependent_MTases_sf"/>
</dbReference>
<gene>
    <name evidence="1" type="ORF">LCGC14_3098140</name>
</gene>
<accession>A0A0F8W907</accession>
<protein>
    <recommendedName>
        <fullName evidence="2">PABS domain-containing protein</fullName>
    </recommendedName>
</protein>
<dbReference type="SUPFAM" id="SSF53335">
    <property type="entry name" value="S-adenosyl-L-methionine-dependent methyltransferases"/>
    <property type="match status" value="1"/>
</dbReference>
<proteinExistence type="predicted"/>
<dbReference type="CDD" id="cd02440">
    <property type="entry name" value="AdoMet_MTases"/>
    <property type="match status" value="1"/>
</dbReference>
<dbReference type="AlphaFoldDB" id="A0A0F8W907"/>
<reference evidence="1" key="1">
    <citation type="journal article" date="2015" name="Nature">
        <title>Complex archaea that bridge the gap between prokaryotes and eukaryotes.</title>
        <authorList>
            <person name="Spang A."/>
            <person name="Saw J.H."/>
            <person name="Jorgensen S.L."/>
            <person name="Zaremba-Niedzwiedzka K."/>
            <person name="Martijn J."/>
            <person name="Lind A.E."/>
            <person name="van Eijk R."/>
            <person name="Schleper C."/>
            <person name="Guy L."/>
            <person name="Ettema T.J."/>
        </authorList>
    </citation>
    <scope>NUCLEOTIDE SEQUENCE</scope>
</reference>
<name>A0A0F8W907_9ZZZZ</name>
<evidence type="ECO:0008006" key="2">
    <source>
        <dbReference type="Google" id="ProtNLM"/>
    </source>
</evidence>
<dbReference type="EMBL" id="LAZR01066675">
    <property type="protein sequence ID" value="KKK53103.1"/>
    <property type="molecule type" value="Genomic_DNA"/>
</dbReference>
<comment type="caution">
    <text evidence="1">The sequence shown here is derived from an EMBL/GenBank/DDBJ whole genome shotgun (WGS) entry which is preliminary data.</text>
</comment>
<evidence type="ECO:0000313" key="1">
    <source>
        <dbReference type="EMBL" id="KKK53103.1"/>
    </source>
</evidence>